<dbReference type="RefSeq" id="WP_249868288.1">
    <property type="nucleotide sequence ID" value="NZ_JAMGBC010000001.1"/>
</dbReference>
<organism evidence="1 2">
    <name type="scientific">Sphingomonas anseongensis</name>
    <dbReference type="NCBI Taxonomy" id="2908207"/>
    <lineage>
        <taxon>Bacteria</taxon>
        <taxon>Pseudomonadati</taxon>
        <taxon>Pseudomonadota</taxon>
        <taxon>Alphaproteobacteria</taxon>
        <taxon>Sphingomonadales</taxon>
        <taxon>Sphingomonadaceae</taxon>
        <taxon>Sphingomonas</taxon>
    </lineage>
</organism>
<evidence type="ECO:0008006" key="3">
    <source>
        <dbReference type="Google" id="ProtNLM"/>
    </source>
</evidence>
<gene>
    <name evidence="1" type="ORF">LZ519_08715</name>
</gene>
<protein>
    <recommendedName>
        <fullName evidence="3">Flagella basal body P-ring formation protein FlgA</fullName>
    </recommendedName>
</protein>
<proteinExistence type="predicted"/>
<evidence type="ECO:0000313" key="1">
    <source>
        <dbReference type="EMBL" id="MCL6679390.1"/>
    </source>
</evidence>
<name>A0ABT0RGI8_9SPHN</name>
<comment type="caution">
    <text evidence="1">The sequence shown here is derived from an EMBL/GenBank/DDBJ whole genome shotgun (WGS) entry which is preliminary data.</text>
</comment>
<keyword evidence="2" id="KW-1185">Reference proteome</keyword>
<sequence>MMLLAILASATAAAPAQWTPAREPVVQATASVRIVPGARISSARIPAEAMVSERKIRGADGVERNARIVEFP</sequence>
<dbReference type="EMBL" id="JAMGBC010000001">
    <property type="protein sequence ID" value="MCL6679390.1"/>
    <property type="molecule type" value="Genomic_DNA"/>
</dbReference>
<reference evidence="1" key="1">
    <citation type="submission" date="2022-05" db="EMBL/GenBank/DDBJ databases">
        <authorList>
            <person name="Jo J.-H."/>
            <person name="Im W.-T."/>
        </authorList>
    </citation>
    <scope>NUCLEOTIDE SEQUENCE</scope>
    <source>
        <strain evidence="1">RG327</strain>
    </source>
</reference>
<accession>A0ABT0RGI8</accession>
<dbReference type="Proteomes" id="UP001165343">
    <property type="component" value="Unassembled WGS sequence"/>
</dbReference>
<evidence type="ECO:0000313" key="2">
    <source>
        <dbReference type="Proteomes" id="UP001165343"/>
    </source>
</evidence>